<dbReference type="AlphaFoldDB" id="A0A8J5EXT4"/>
<gene>
    <name evidence="1" type="ORF">ZIOFF_065877</name>
</gene>
<dbReference type="Proteomes" id="UP000734854">
    <property type="component" value="Unassembled WGS sequence"/>
</dbReference>
<reference evidence="1 2" key="1">
    <citation type="submission" date="2020-08" db="EMBL/GenBank/DDBJ databases">
        <title>Plant Genome Project.</title>
        <authorList>
            <person name="Zhang R.-G."/>
        </authorList>
    </citation>
    <scope>NUCLEOTIDE SEQUENCE [LARGE SCALE GENOMIC DNA]</scope>
    <source>
        <tissue evidence="1">Rhizome</tissue>
    </source>
</reference>
<name>A0A8J5EXT4_ZINOF</name>
<accession>A0A8J5EXT4</accession>
<comment type="caution">
    <text evidence="1">The sequence shown here is derived from an EMBL/GenBank/DDBJ whole genome shotgun (WGS) entry which is preliminary data.</text>
</comment>
<dbReference type="PANTHER" id="PTHR48008:SF13">
    <property type="entry name" value="PROTEIN KINASE SUPERFAMILY PROTEIN"/>
    <property type="match status" value="1"/>
</dbReference>
<evidence type="ECO:0000313" key="1">
    <source>
        <dbReference type="EMBL" id="KAG6476632.1"/>
    </source>
</evidence>
<protein>
    <submittedName>
        <fullName evidence="1">Uncharacterized protein</fullName>
    </submittedName>
</protein>
<keyword evidence="2" id="KW-1185">Reference proteome</keyword>
<sequence length="232" mass="26194">MRSGKRRGAKANFLESGGKEEEAEELVKFSGVESMTVHDILEAPGEVVPKSGYRTLCGWMVLLRFLRPVCLAVPRSCFRRSKRWERSDSLTWCRLRRPTPRITEAVLKSSKFTVWKLLFSLSHCMLSLTIWFAVHKENTNVIENNRTTINNSTANLIVQSSAGVAEAHRWDFTQKLSLGIVKGLDHLHEGLGFLDFGLHLVLSSAEARDMLESLVQGYKASELGKMRKMSAK</sequence>
<dbReference type="EMBL" id="JACMSC010000018">
    <property type="protein sequence ID" value="KAG6476632.1"/>
    <property type="molecule type" value="Genomic_DNA"/>
</dbReference>
<evidence type="ECO:0000313" key="2">
    <source>
        <dbReference type="Proteomes" id="UP000734854"/>
    </source>
</evidence>
<dbReference type="PANTHER" id="PTHR48008">
    <property type="entry name" value="LEUCINE-RICH REPEAT RECEPTOR-LIKE PROTEIN KINASE IMK3-RELATED"/>
    <property type="match status" value="1"/>
</dbReference>
<organism evidence="1 2">
    <name type="scientific">Zingiber officinale</name>
    <name type="common">Ginger</name>
    <name type="synonym">Amomum zingiber</name>
    <dbReference type="NCBI Taxonomy" id="94328"/>
    <lineage>
        <taxon>Eukaryota</taxon>
        <taxon>Viridiplantae</taxon>
        <taxon>Streptophyta</taxon>
        <taxon>Embryophyta</taxon>
        <taxon>Tracheophyta</taxon>
        <taxon>Spermatophyta</taxon>
        <taxon>Magnoliopsida</taxon>
        <taxon>Liliopsida</taxon>
        <taxon>Zingiberales</taxon>
        <taxon>Zingiberaceae</taxon>
        <taxon>Zingiber</taxon>
    </lineage>
</organism>
<dbReference type="InterPro" id="IPR052451">
    <property type="entry name" value="Ser/Thr_kinase-like"/>
</dbReference>
<proteinExistence type="predicted"/>